<dbReference type="OrthoDB" id="9796422at2"/>
<comment type="subunit">
    <text evidence="7">Consists of a catalytic RNA component (M1 or rnpB) and a protein subunit.</text>
</comment>
<dbReference type="PANTHER" id="PTHR33992:SF1">
    <property type="entry name" value="RIBONUCLEASE P PROTEIN COMPONENT"/>
    <property type="match status" value="1"/>
</dbReference>
<evidence type="ECO:0000313" key="10">
    <source>
        <dbReference type="Proteomes" id="UP000252707"/>
    </source>
</evidence>
<evidence type="ECO:0000256" key="3">
    <source>
        <dbReference type="ARBA" id="ARBA00022722"/>
    </source>
</evidence>
<dbReference type="PANTHER" id="PTHR33992">
    <property type="entry name" value="RIBONUCLEASE P PROTEIN COMPONENT"/>
    <property type="match status" value="1"/>
</dbReference>
<evidence type="ECO:0000256" key="4">
    <source>
        <dbReference type="ARBA" id="ARBA00022759"/>
    </source>
</evidence>
<accession>A0A369CFK3</accession>
<dbReference type="PROSITE" id="PS00648">
    <property type="entry name" value="RIBONUCLEASE_P"/>
    <property type="match status" value="1"/>
</dbReference>
<dbReference type="Pfam" id="PF00825">
    <property type="entry name" value="Ribonuclease_P"/>
    <property type="match status" value="1"/>
</dbReference>
<evidence type="ECO:0000256" key="5">
    <source>
        <dbReference type="ARBA" id="ARBA00022801"/>
    </source>
</evidence>
<dbReference type="NCBIfam" id="TIGR00188">
    <property type="entry name" value="rnpA"/>
    <property type="match status" value="1"/>
</dbReference>
<evidence type="ECO:0000256" key="7">
    <source>
        <dbReference type="HAMAP-Rule" id="MF_00227"/>
    </source>
</evidence>
<dbReference type="Gene3D" id="3.30.230.10">
    <property type="match status" value="1"/>
</dbReference>
<evidence type="ECO:0000256" key="2">
    <source>
        <dbReference type="ARBA" id="ARBA00022694"/>
    </source>
</evidence>
<dbReference type="InterPro" id="IPR020568">
    <property type="entry name" value="Ribosomal_Su5_D2-typ_SF"/>
</dbReference>
<comment type="caution">
    <text evidence="9">The sequence shown here is derived from an EMBL/GenBank/DDBJ whole genome shotgun (WGS) entry which is preliminary data.</text>
</comment>
<evidence type="ECO:0000256" key="1">
    <source>
        <dbReference type="ARBA" id="ARBA00002663"/>
    </source>
</evidence>
<organism evidence="9 10">
    <name type="scientific">Thioalbus denitrificans</name>
    <dbReference type="NCBI Taxonomy" id="547122"/>
    <lineage>
        <taxon>Bacteria</taxon>
        <taxon>Pseudomonadati</taxon>
        <taxon>Pseudomonadota</taxon>
        <taxon>Gammaproteobacteria</taxon>
        <taxon>Chromatiales</taxon>
        <taxon>Ectothiorhodospiraceae</taxon>
        <taxon>Thioalbus</taxon>
    </lineage>
</organism>
<comment type="catalytic activity">
    <reaction evidence="7">
        <text>Endonucleolytic cleavage of RNA, removing 5'-extranucleotides from tRNA precursor.</text>
        <dbReference type="EC" id="3.1.26.5"/>
    </reaction>
</comment>
<dbReference type="EMBL" id="QPJY01000001">
    <property type="protein sequence ID" value="RCX32830.1"/>
    <property type="molecule type" value="Genomic_DNA"/>
</dbReference>
<gene>
    <name evidence="7" type="primary">rnpA</name>
    <name evidence="9" type="ORF">DFQ59_101128</name>
</gene>
<evidence type="ECO:0000256" key="8">
    <source>
        <dbReference type="NCBIfam" id="TIGR00188"/>
    </source>
</evidence>
<name>A0A369CFK3_9GAMM</name>
<evidence type="ECO:0000256" key="6">
    <source>
        <dbReference type="ARBA" id="ARBA00022884"/>
    </source>
</evidence>
<dbReference type="GO" id="GO:0004526">
    <property type="term" value="F:ribonuclease P activity"/>
    <property type="evidence" value="ECO:0007669"/>
    <property type="project" value="UniProtKB-UniRule"/>
</dbReference>
<dbReference type="InterPro" id="IPR000100">
    <property type="entry name" value="RNase_P"/>
</dbReference>
<dbReference type="EC" id="3.1.26.5" evidence="7 8"/>
<dbReference type="GO" id="GO:0042781">
    <property type="term" value="F:3'-tRNA processing endoribonuclease activity"/>
    <property type="evidence" value="ECO:0007669"/>
    <property type="project" value="TreeGrafter"/>
</dbReference>
<keyword evidence="4 7" id="KW-0255">Endonuclease</keyword>
<evidence type="ECO:0000313" key="9">
    <source>
        <dbReference type="EMBL" id="RCX32830.1"/>
    </source>
</evidence>
<sequence length="121" mass="13862">MSGRGGRFPRSLRLTHPREFSRVFAQGRRLARNALLLVICPNGLGHPRLGLTVAKRHVKSAVARNRIKRLVRESFRLHQEELPAMDMIVMVRGRLDELDNRAIRAALHRHWSEVVKRCAGS</sequence>
<keyword evidence="3 7" id="KW-0540">Nuclease</keyword>
<keyword evidence="10" id="KW-1185">Reference proteome</keyword>
<proteinExistence type="inferred from homology"/>
<dbReference type="GO" id="GO:0000049">
    <property type="term" value="F:tRNA binding"/>
    <property type="evidence" value="ECO:0007669"/>
    <property type="project" value="UniProtKB-UniRule"/>
</dbReference>
<dbReference type="GO" id="GO:0030677">
    <property type="term" value="C:ribonuclease P complex"/>
    <property type="evidence" value="ECO:0007669"/>
    <property type="project" value="TreeGrafter"/>
</dbReference>
<keyword evidence="2 7" id="KW-0819">tRNA processing</keyword>
<dbReference type="InterPro" id="IPR014721">
    <property type="entry name" value="Ribsml_uS5_D2-typ_fold_subgr"/>
</dbReference>
<dbReference type="GO" id="GO:0001682">
    <property type="term" value="P:tRNA 5'-leader removal"/>
    <property type="evidence" value="ECO:0007669"/>
    <property type="project" value="UniProtKB-UniRule"/>
</dbReference>
<reference evidence="9 10" key="1">
    <citation type="submission" date="2018-07" db="EMBL/GenBank/DDBJ databases">
        <title>Genomic Encyclopedia of Type Strains, Phase IV (KMG-IV): sequencing the most valuable type-strain genomes for metagenomic binning, comparative biology and taxonomic classification.</title>
        <authorList>
            <person name="Goeker M."/>
        </authorList>
    </citation>
    <scope>NUCLEOTIDE SEQUENCE [LARGE SCALE GENOMIC DNA]</scope>
    <source>
        <strain evidence="9 10">DSM 26407</strain>
    </source>
</reference>
<dbReference type="SUPFAM" id="SSF54211">
    <property type="entry name" value="Ribosomal protein S5 domain 2-like"/>
    <property type="match status" value="1"/>
</dbReference>
<comment type="function">
    <text evidence="1 7">RNaseP catalyzes the removal of the 5'-leader sequence from pre-tRNA to produce the mature 5'-terminus. It can also cleave other RNA substrates such as 4.5S RNA. The protein component plays an auxiliary but essential role in vivo by binding to the 5'-leader sequence and broadening the substrate specificity of the ribozyme.</text>
</comment>
<dbReference type="RefSeq" id="WP_114277734.1">
    <property type="nucleotide sequence ID" value="NZ_QPJY01000001.1"/>
</dbReference>
<protein>
    <recommendedName>
        <fullName evidence="7 8">Ribonuclease P protein component</fullName>
        <shortName evidence="7">RNase P protein</shortName>
        <shortName evidence="7">RNaseP protein</shortName>
        <ecNumber evidence="7 8">3.1.26.5</ecNumber>
    </recommendedName>
    <alternativeName>
        <fullName evidence="7">Protein C5</fullName>
    </alternativeName>
</protein>
<comment type="similarity">
    <text evidence="7">Belongs to the RnpA family.</text>
</comment>
<keyword evidence="6 7" id="KW-0694">RNA-binding</keyword>
<dbReference type="Proteomes" id="UP000252707">
    <property type="component" value="Unassembled WGS sequence"/>
</dbReference>
<keyword evidence="5 7" id="KW-0378">Hydrolase</keyword>
<dbReference type="InterPro" id="IPR020539">
    <property type="entry name" value="RNase_P_CS"/>
</dbReference>
<dbReference type="HAMAP" id="MF_00227">
    <property type="entry name" value="RNase_P"/>
    <property type="match status" value="1"/>
</dbReference>
<dbReference type="AlphaFoldDB" id="A0A369CFK3"/>